<dbReference type="EMBL" id="RZNJ01000004">
    <property type="protein sequence ID" value="RUT30371.1"/>
    <property type="molecule type" value="Genomic_DNA"/>
</dbReference>
<dbReference type="Gene3D" id="3.40.1620.10">
    <property type="entry name" value="YefM-like domain"/>
    <property type="match status" value="1"/>
</dbReference>
<keyword evidence="4" id="KW-1185">Reference proteome</keyword>
<sequence>MIDFTATDAKNKFGLLIDTARTEPVRIHKNGRDVAIVLSPVEYARLLENAGPRVNPLVERLHAESVQRRRIVYETLAQ</sequence>
<evidence type="ECO:0000313" key="3">
    <source>
        <dbReference type="EMBL" id="RUT30371.1"/>
    </source>
</evidence>
<dbReference type="InterPro" id="IPR036165">
    <property type="entry name" value="YefM-like_sf"/>
</dbReference>
<gene>
    <name evidence="3" type="ORF">EMQ25_13775</name>
</gene>
<dbReference type="Proteomes" id="UP000281547">
    <property type="component" value="Unassembled WGS sequence"/>
</dbReference>
<dbReference type="InterPro" id="IPR006442">
    <property type="entry name" value="Antitoxin_Phd/YefM"/>
</dbReference>
<organism evidence="3 4">
    <name type="scientific">Arsenicitalea aurantiaca</name>
    <dbReference type="NCBI Taxonomy" id="1783274"/>
    <lineage>
        <taxon>Bacteria</taxon>
        <taxon>Pseudomonadati</taxon>
        <taxon>Pseudomonadota</taxon>
        <taxon>Alphaproteobacteria</taxon>
        <taxon>Hyphomicrobiales</taxon>
        <taxon>Devosiaceae</taxon>
        <taxon>Arsenicitalea</taxon>
    </lineage>
</organism>
<comment type="similarity">
    <text evidence="1 2">Belongs to the phD/YefM antitoxin family.</text>
</comment>
<dbReference type="Pfam" id="PF02604">
    <property type="entry name" value="PhdYeFM_antitox"/>
    <property type="match status" value="1"/>
</dbReference>
<evidence type="ECO:0000313" key="4">
    <source>
        <dbReference type="Proteomes" id="UP000281547"/>
    </source>
</evidence>
<comment type="function">
    <text evidence="2">Antitoxin component of a type II toxin-antitoxin (TA) system.</text>
</comment>
<evidence type="ECO:0000256" key="1">
    <source>
        <dbReference type="ARBA" id="ARBA00009981"/>
    </source>
</evidence>
<proteinExistence type="inferred from homology"/>
<dbReference type="AlphaFoldDB" id="A0A433X8F8"/>
<reference evidence="3 4" key="1">
    <citation type="journal article" date="2016" name="Int. J. Syst. Evol. Microbiol.">
        <title>Arsenicitalea aurantiaca gen. nov., sp. nov., a new member of the family Hyphomicrobiaceae, isolated from high-arsenic sediment.</title>
        <authorList>
            <person name="Mu Y."/>
            <person name="Zhou L."/>
            <person name="Zeng X.C."/>
            <person name="Liu L."/>
            <person name="Pan Y."/>
            <person name="Chen X."/>
            <person name="Wang J."/>
            <person name="Li S."/>
            <person name="Li W.J."/>
            <person name="Wang Y."/>
        </authorList>
    </citation>
    <scope>NUCLEOTIDE SEQUENCE [LARGE SCALE GENOMIC DNA]</scope>
    <source>
        <strain evidence="3 4">42-50</strain>
    </source>
</reference>
<accession>A0A433X8F8</accession>
<dbReference type="OrthoDB" id="165038at2"/>
<dbReference type="SUPFAM" id="SSF143120">
    <property type="entry name" value="YefM-like"/>
    <property type="match status" value="1"/>
</dbReference>
<dbReference type="NCBIfam" id="TIGR01552">
    <property type="entry name" value="phd_fam"/>
    <property type="match status" value="1"/>
</dbReference>
<protein>
    <recommendedName>
        <fullName evidence="2">Antitoxin</fullName>
    </recommendedName>
</protein>
<comment type="caution">
    <text evidence="3">The sequence shown here is derived from an EMBL/GenBank/DDBJ whole genome shotgun (WGS) entry which is preliminary data.</text>
</comment>
<evidence type="ECO:0000256" key="2">
    <source>
        <dbReference type="RuleBase" id="RU362080"/>
    </source>
</evidence>
<name>A0A433X8F8_9HYPH</name>
<dbReference type="RefSeq" id="WP_127189153.1">
    <property type="nucleotide sequence ID" value="NZ_RZNJ01000004.1"/>
</dbReference>